<evidence type="ECO:0000313" key="2">
    <source>
        <dbReference type="EMBL" id="NHB92021.1"/>
    </source>
</evidence>
<keyword evidence="3" id="KW-1185">Reference proteome</keyword>
<feature type="transmembrane region" description="Helical" evidence="1">
    <location>
        <begin position="304"/>
        <end position="321"/>
    </location>
</feature>
<dbReference type="Pfam" id="PF14897">
    <property type="entry name" value="EpsG"/>
    <property type="match status" value="1"/>
</dbReference>
<dbReference type="InterPro" id="IPR049458">
    <property type="entry name" value="EpsG-like"/>
</dbReference>
<dbReference type="EMBL" id="PUJW01000006">
    <property type="protein sequence ID" value="NHB92021.1"/>
    <property type="molecule type" value="Genomic_DNA"/>
</dbReference>
<feature type="transmembrane region" description="Helical" evidence="1">
    <location>
        <begin position="242"/>
        <end position="263"/>
    </location>
</feature>
<evidence type="ECO:0000313" key="3">
    <source>
        <dbReference type="Proteomes" id="UP000591844"/>
    </source>
</evidence>
<dbReference type="RefSeq" id="WP_422615854.1">
    <property type="nucleotide sequence ID" value="NZ_CAWPIB010000006.1"/>
</dbReference>
<keyword evidence="1" id="KW-1133">Transmembrane helix</keyword>
<feature type="transmembrane region" description="Helical" evidence="1">
    <location>
        <begin position="275"/>
        <end position="298"/>
    </location>
</feature>
<feature type="transmembrane region" description="Helical" evidence="1">
    <location>
        <begin position="92"/>
        <end position="109"/>
    </location>
</feature>
<dbReference type="AlphaFoldDB" id="A0A7X5QCX3"/>
<feature type="transmembrane region" description="Helical" evidence="1">
    <location>
        <begin position="27"/>
        <end position="47"/>
    </location>
</feature>
<keyword evidence="1" id="KW-0472">Membrane</keyword>
<sequence length="363" mass="44189">MFIFTLFYCTFYFYLIEKVSTRNKLHLFLWLPPLILYLSVAGLQYSVGTDYLSYISIYENQEQYLLKYYIKGEYTFYYINKLLSFINSPSQGVFFVFSIIQSIFIFWYFATLKRNLFIIWLFFLIFFTVTNIYNNQLNGIRQYAALTLFPLITYWCHTRQKTKTIIAIIVAITFHKSSIMFFIVFLFQFLNKFINKKTTFLFFILTAPIYYFLPFYIIDILTSFPNEYTHYIHSKYFHSNDYWIIVTKIYYIPIILYFFYRYLKVDSYKKNGTDSTYFQFCIFIFSITFWSFLIGLFANILSRLSSNFIFLYIFPIYYILAESINKRNNIKTLFLFLYITLPYIIKVTILAKNEFLYKSYLFN</sequence>
<protein>
    <submittedName>
        <fullName evidence="2">EpsG family protein</fullName>
    </submittedName>
</protein>
<feature type="transmembrane region" description="Helical" evidence="1">
    <location>
        <begin position="116"/>
        <end position="133"/>
    </location>
</feature>
<organism evidence="2 3">
    <name type="scientific">Photorhabdus cinerea</name>
    <dbReference type="NCBI Taxonomy" id="471575"/>
    <lineage>
        <taxon>Bacteria</taxon>
        <taxon>Pseudomonadati</taxon>
        <taxon>Pseudomonadota</taxon>
        <taxon>Gammaproteobacteria</taxon>
        <taxon>Enterobacterales</taxon>
        <taxon>Morganellaceae</taxon>
        <taxon>Photorhabdus</taxon>
    </lineage>
</organism>
<comment type="caution">
    <text evidence="2">The sequence shown here is derived from an EMBL/GenBank/DDBJ whole genome shotgun (WGS) entry which is preliminary data.</text>
</comment>
<dbReference type="Proteomes" id="UP000591844">
    <property type="component" value="Unassembled WGS sequence"/>
</dbReference>
<proteinExistence type="predicted"/>
<keyword evidence="1" id="KW-0812">Transmembrane</keyword>
<feature type="transmembrane region" description="Helical" evidence="1">
    <location>
        <begin position="165"/>
        <end position="187"/>
    </location>
</feature>
<accession>A0A7X5QCX3</accession>
<name>A0A7X5QCX3_9GAMM</name>
<gene>
    <name evidence="2" type="ORF">C5469_07615</name>
</gene>
<feature type="transmembrane region" description="Helical" evidence="1">
    <location>
        <begin position="199"/>
        <end position="222"/>
    </location>
</feature>
<evidence type="ECO:0000256" key="1">
    <source>
        <dbReference type="SAM" id="Phobius"/>
    </source>
</evidence>
<reference evidence="2 3" key="1">
    <citation type="submission" date="2018-02" db="EMBL/GenBank/DDBJ databases">
        <authorList>
            <person name="Machado R.A."/>
        </authorList>
    </citation>
    <scope>NUCLEOTIDE SEQUENCE [LARGE SCALE GENOMIC DNA]</scope>
    <source>
        <strain evidence="2 3">DSM 19724</strain>
    </source>
</reference>
<feature type="transmembrane region" description="Helical" evidence="1">
    <location>
        <begin position="333"/>
        <end position="351"/>
    </location>
</feature>